<dbReference type="Pfam" id="PF13489">
    <property type="entry name" value="Methyltransf_23"/>
    <property type="match status" value="1"/>
</dbReference>
<protein>
    <recommendedName>
        <fullName evidence="3">Methyltransferase domain-containing protein</fullName>
    </recommendedName>
</protein>
<dbReference type="InterPro" id="IPR029063">
    <property type="entry name" value="SAM-dependent_MTases_sf"/>
</dbReference>
<dbReference type="RefSeq" id="WP_285670602.1">
    <property type="nucleotide sequence ID" value="NZ_BSYI01000006.1"/>
</dbReference>
<evidence type="ECO:0008006" key="3">
    <source>
        <dbReference type="Google" id="ProtNLM"/>
    </source>
</evidence>
<dbReference type="PANTHER" id="PTHR43591">
    <property type="entry name" value="METHYLTRANSFERASE"/>
    <property type="match status" value="1"/>
</dbReference>
<dbReference type="EMBL" id="BSYI01000006">
    <property type="protein sequence ID" value="GMG81876.1"/>
    <property type="molecule type" value="Genomic_DNA"/>
</dbReference>
<keyword evidence="2" id="KW-1185">Reference proteome</keyword>
<organism evidence="1 2">
    <name type="scientific">Paralimibaculum aggregatum</name>
    <dbReference type="NCBI Taxonomy" id="3036245"/>
    <lineage>
        <taxon>Bacteria</taxon>
        <taxon>Pseudomonadati</taxon>
        <taxon>Pseudomonadota</taxon>
        <taxon>Alphaproteobacteria</taxon>
        <taxon>Rhodobacterales</taxon>
        <taxon>Paracoccaceae</taxon>
        <taxon>Paralimibaculum</taxon>
    </lineage>
</organism>
<proteinExistence type="predicted"/>
<evidence type="ECO:0000313" key="1">
    <source>
        <dbReference type="EMBL" id="GMG81876.1"/>
    </source>
</evidence>
<dbReference type="CDD" id="cd02440">
    <property type="entry name" value="AdoMet_MTases"/>
    <property type="match status" value="1"/>
</dbReference>
<dbReference type="Proteomes" id="UP001239909">
    <property type="component" value="Unassembled WGS sequence"/>
</dbReference>
<sequence>MNPFKRLERYFSAFFKLGRLARTTKATAHSISVIEPRIDGLTQDLYEIGDMVRRVEGETRALRDGVSGTQNGTRLDAVERQLDALQGRMDSFEQWMQSAEPHLAALESLSGRLAAYERYFYRLEEAFRDAKETNSRRLDDLEGEMSAHIRPGTERAVREATRATAEIAQAGRAYAELTRRIDLMRFRGASEAAGDTPPAEARPPREGLEALLDAFYGRLEDRYRGSREEIRRRLTVYLPDLARAAEATGGKPVLDLGCGRGEWLEVVREAGHPGRGIDLNPVQIAEARAAGLDVEVGDALKALAEAPDDSFSAITAHHLIEHLPFESVTWMTREALRALAPGGVLIYETPNCHNLIVGARTFNIDPTHNKPLPSELLSVLLDSVGFHPVEMRPLHPSETLDSFTRDNRADPYLAELLFGPQDLAAIATKPGLG</sequence>
<evidence type="ECO:0000313" key="2">
    <source>
        <dbReference type="Proteomes" id="UP001239909"/>
    </source>
</evidence>
<dbReference type="SUPFAM" id="SSF53335">
    <property type="entry name" value="S-adenosyl-L-methionine-dependent methyltransferases"/>
    <property type="match status" value="1"/>
</dbReference>
<gene>
    <name evidence="1" type="ORF">LNKW23_10890</name>
</gene>
<comment type="caution">
    <text evidence="1">The sequence shown here is derived from an EMBL/GenBank/DDBJ whole genome shotgun (WGS) entry which is preliminary data.</text>
</comment>
<dbReference type="Gene3D" id="3.40.50.150">
    <property type="entry name" value="Vaccinia Virus protein VP39"/>
    <property type="match status" value="1"/>
</dbReference>
<accession>A0ABQ6LN69</accession>
<name>A0ABQ6LN69_9RHOB</name>
<reference evidence="1 2" key="1">
    <citation type="submission" date="2023-04" db="EMBL/GenBank/DDBJ databases">
        <title>Marinoamorphus aggregata gen. nov., sp. Nov., isolate from tissue of brittle star Ophioplocus japonicus.</title>
        <authorList>
            <person name="Kawano K."/>
            <person name="Sawayama S."/>
            <person name="Nakagawa S."/>
        </authorList>
    </citation>
    <scope>NUCLEOTIDE SEQUENCE [LARGE SCALE GENOMIC DNA]</scope>
    <source>
        <strain evidence="1 2">NKW23</strain>
    </source>
</reference>